<keyword evidence="4" id="KW-1185">Reference proteome</keyword>
<accession>A0A8J6LDY7</accession>
<sequence>MELRHILHWLHVQLWMRNILIGGLGEEAEYSLRESVSAQGREGRGLKFKIVNSRYRHESAPNGKVLAARLGTKGWGWYSWRVGDAVEKRKYRGDETGSRGRLKGTEVEAKMWGHFLETHKALVVGFPWRCNEKALATEVEDKTEMGHTREPIGGFVRHTKWMSFAATRKDVGSYPFRGGPTSQGSMNPGRAPRWSSAHCPRGVPAMKMTPLQASNLKQEDNLRPKKMGITVNDTARKRRERGVDSEEQHTGCLGKTSTDHPKKECPVAPSGTDHASAAGISGKLDWSRKRPFDPVVTSFA</sequence>
<name>A0A8J6LDY7_TENMO</name>
<feature type="chain" id="PRO_5035149503" evidence="2">
    <location>
        <begin position="26"/>
        <end position="300"/>
    </location>
</feature>
<evidence type="ECO:0000313" key="4">
    <source>
        <dbReference type="Proteomes" id="UP000719412"/>
    </source>
</evidence>
<comment type="caution">
    <text evidence="3">The sequence shown here is derived from an EMBL/GenBank/DDBJ whole genome shotgun (WGS) entry which is preliminary data.</text>
</comment>
<keyword evidence="2" id="KW-0732">Signal</keyword>
<dbReference type="AlphaFoldDB" id="A0A8J6LDY7"/>
<organism evidence="3 4">
    <name type="scientific">Tenebrio molitor</name>
    <name type="common">Yellow mealworm beetle</name>
    <dbReference type="NCBI Taxonomy" id="7067"/>
    <lineage>
        <taxon>Eukaryota</taxon>
        <taxon>Metazoa</taxon>
        <taxon>Ecdysozoa</taxon>
        <taxon>Arthropoda</taxon>
        <taxon>Hexapoda</taxon>
        <taxon>Insecta</taxon>
        <taxon>Pterygota</taxon>
        <taxon>Neoptera</taxon>
        <taxon>Endopterygota</taxon>
        <taxon>Coleoptera</taxon>
        <taxon>Polyphaga</taxon>
        <taxon>Cucujiformia</taxon>
        <taxon>Tenebrionidae</taxon>
        <taxon>Tenebrio</taxon>
    </lineage>
</organism>
<dbReference type="EMBL" id="JABDTM020021908">
    <property type="protein sequence ID" value="KAH0816188.1"/>
    <property type="molecule type" value="Genomic_DNA"/>
</dbReference>
<protein>
    <submittedName>
        <fullName evidence="3">Uncharacterized protein</fullName>
    </submittedName>
</protein>
<feature type="region of interest" description="Disordered" evidence="1">
    <location>
        <begin position="228"/>
        <end position="300"/>
    </location>
</feature>
<dbReference type="Proteomes" id="UP000719412">
    <property type="component" value="Unassembled WGS sequence"/>
</dbReference>
<reference evidence="3" key="2">
    <citation type="submission" date="2021-08" db="EMBL/GenBank/DDBJ databases">
        <authorList>
            <person name="Eriksson T."/>
        </authorList>
    </citation>
    <scope>NUCLEOTIDE SEQUENCE</scope>
    <source>
        <strain evidence="3">Stoneville</strain>
        <tissue evidence="3">Whole head</tissue>
    </source>
</reference>
<evidence type="ECO:0000256" key="2">
    <source>
        <dbReference type="SAM" id="SignalP"/>
    </source>
</evidence>
<evidence type="ECO:0000313" key="3">
    <source>
        <dbReference type="EMBL" id="KAH0816188.1"/>
    </source>
</evidence>
<proteinExistence type="predicted"/>
<feature type="signal peptide" evidence="2">
    <location>
        <begin position="1"/>
        <end position="25"/>
    </location>
</feature>
<evidence type="ECO:0000256" key="1">
    <source>
        <dbReference type="SAM" id="MobiDB-lite"/>
    </source>
</evidence>
<reference evidence="3" key="1">
    <citation type="journal article" date="2020" name="J Insects Food Feed">
        <title>The yellow mealworm (Tenebrio molitor) genome: a resource for the emerging insects as food and feed industry.</title>
        <authorList>
            <person name="Eriksson T."/>
            <person name="Andere A."/>
            <person name="Kelstrup H."/>
            <person name="Emery V."/>
            <person name="Picard C."/>
        </authorList>
    </citation>
    <scope>NUCLEOTIDE SEQUENCE</scope>
    <source>
        <strain evidence="3">Stoneville</strain>
        <tissue evidence="3">Whole head</tissue>
    </source>
</reference>
<gene>
    <name evidence="3" type="ORF">GEV33_006603</name>
</gene>